<dbReference type="Pfam" id="PF01546">
    <property type="entry name" value="Peptidase_M20"/>
    <property type="match status" value="1"/>
</dbReference>
<dbReference type="GO" id="GO:0046872">
    <property type="term" value="F:metal ion binding"/>
    <property type="evidence" value="ECO:0007669"/>
    <property type="project" value="UniProtKB-KW"/>
</dbReference>
<name>A0A5B9Q7X8_9BACT</name>
<keyword evidence="6" id="KW-1185">Reference proteome</keyword>
<organism evidence="5 6">
    <name type="scientific">Bythopirellula goksoeyrii</name>
    <dbReference type="NCBI Taxonomy" id="1400387"/>
    <lineage>
        <taxon>Bacteria</taxon>
        <taxon>Pseudomonadati</taxon>
        <taxon>Planctomycetota</taxon>
        <taxon>Planctomycetia</taxon>
        <taxon>Pirellulales</taxon>
        <taxon>Lacipirellulaceae</taxon>
        <taxon>Bythopirellula</taxon>
    </lineage>
</organism>
<evidence type="ECO:0000313" key="5">
    <source>
        <dbReference type="EMBL" id="QEG35144.1"/>
    </source>
</evidence>
<dbReference type="InterPro" id="IPR050072">
    <property type="entry name" value="Peptidase_M20A"/>
</dbReference>
<dbReference type="SUPFAM" id="SSF55031">
    <property type="entry name" value="Bacterial exopeptidase dimerisation domain"/>
    <property type="match status" value="1"/>
</dbReference>
<dbReference type="OrthoDB" id="9792335at2"/>
<dbReference type="PANTHER" id="PTHR43808">
    <property type="entry name" value="ACETYLORNITHINE DEACETYLASE"/>
    <property type="match status" value="1"/>
</dbReference>
<dbReference type="EMBL" id="CP042913">
    <property type="protein sequence ID" value="QEG35144.1"/>
    <property type="molecule type" value="Genomic_DNA"/>
</dbReference>
<dbReference type="EC" id="3.5.1.16" evidence="5"/>
<feature type="domain" description="Peptidase M20 dimerisation" evidence="4">
    <location>
        <begin position="186"/>
        <end position="290"/>
    </location>
</feature>
<dbReference type="InterPro" id="IPR002933">
    <property type="entry name" value="Peptidase_M20"/>
</dbReference>
<evidence type="ECO:0000256" key="1">
    <source>
        <dbReference type="ARBA" id="ARBA00022723"/>
    </source>
</evidence>
<dbReference type="PANTHER" id="PTHR43808:SF31">
    <property type="entry name" value="N-ACETYL-L-CITRULLINE DEACETYLASE"/>
    <property type="match status" value="1"/>
</dbReference>
<proteinExistence type="predicted"/>
<dbReference type="GO" id="GO:0008777">
    <property type="term" value="F:acetylornithine deacetylase activity"/>
    <property type="evidence" value="ECO:0007669"/>
    <property type="project" value="UniProtKB-EC"/>
</dbReference>
<dbReference type="Gene3D" id="3.40.630.10">
    <property type="entry name" value="Zn peptidases"/>
    <property type="match status" value="1"/>
</dbReference>
<dbReference type="KEGG" id="bgok:Pr1d_24350"/>
<gene>
    <name evidence="5" type="primary">argE_1</name>
    <name evidence="5" type="ORF">Pr1d_24350</name>
</gene>
<protein>
    <submittedName>
        <fullName evidence="5">Acetylornithine deacetylase</fullName>
        <ecNumber evidence="5">3.5.1.16</ecNumber>
    </submittedName>
</protein>
<dbReference type="AlphaFoldDB" id="A0A5B9Q7X8"/>
<keyword evidence="1" id="KW-0479">Metal-binding</keyword>
<dbReference type="Proteomes" id="UP000323917">
    <property type="component" value="Chromosome"/>
</dbReference>
<dbReference type="InterPro" id="IPR036264">
    <property type="entry name" value="Bact_exopeptidase_dim_dom"/>
</dbReference>
<dbReference type="SUPFAM" id="SSF53187">
    <property type="entry name" value="Zn-dependent exopeptidases"/>
    <property type="match status" value="1"/>
</dbReference>
<evidence type="ECO:0000259" key="4">
    <source>
        <dbReference type="Pfam" id="PF07687"/>
    </source>
</evidence>
<dbReference type="RefSeq" id="WP_148073692.1">
    <property type="nucleotide sequence ID" value="NZ_CP042913.1"/>
</dbReference>
<dbReference type="Pfam" id="PF07687">
    <property type="entry name" value="M20_dimer"/>
    <property type="match status" value="1"/>
</dbReference>
<sequence length="417" mass="45941">MRSDSQRLTRVTELLSSLVSLDSINPMGRPYSRSQPVERESIEFIEKLFAPYRNKVSLQRQTCSAFHENLIICFGDTQGCPVGLFESHIDTVPADDWRDRALVPVVEDGCLIGRGACDDKGSLAAMILALLEILEAGAEPPIPIVLLCAGDEENAQTGIRHFVENSHPDLAYAIFGEPTRLSPVVQHKGTIRWDIVVHGTSAHTCRPELGTNAILGMTEVVSALQTYQNRLQATYRSRYMTGPTITVTMIEGGRTRNATADECKAAIDFRILPNMDPAREFETLVEYLETLEWQISHSPLQLMTPALSTDPKLPFCQDLLEICHENVSSRVALRGEPYGTDAAWVSNLCPAVVLGPGDISFAHAIDERVALSEVAQAVEVYKQIMLHSFKSGFEESQVVIPNNLSDSVSDTMNSANL</sequence>
<dbReference type="InterPro" id="IPR011650">
    <property type="entry name" value="Peptidase_M20_dimer"/>
</dbReference>
<evidence type="ECO:0000256" key="2">
    <source>
        <dbReference type="ARBA" id="ARBA00022801"/>
    </source>
</evidence>
<keyword evidence="3" id="KW-0170">Cobalt</keyword>
<dbReference type="Gene3D" id="3.30.70.360">
    <property type="match status" value="1"/>
</dbReference>
<dbReference type="GO" id="GO:0006526">
    <property type="term" value="P:L-arginine biosynthetic process"/>
    <property type="evidence" value="ECO:0007669"/>
    <property type="project" value="TreeGrafter"/>
</dbReference>
<reference evidence="5 6" key="1">
    <citation type="submission" date="2019-08" db="EMBL/GenBank/DDBJ databases">
        <title>Deep-cultivation of Planctomycetes and their phenomic and genomic characterization uncovers novel biology.</title>
        <authorList>
            <person name="Wiegand S."/>
            <person name="Jogler M."/>
            <person name="Boedeker C."/>
            <person name="Pinto D."/>
            <person name="Vollmers J."/>
            <person name="Rivas-Marin E."/>
            <person name="Kohn T."/>
            <person name="Peeters S.H."/>
            <person name="Heuer A."/>
            <person name="Rast P."/>
            <person name="Oberbeckmann S."/>
            <person name="Bunk B."/>
            <person name="Jeske O."/>
            <person name="Meyerdierks A."/>
            <person name="Storesund J.E."/>
            <person name="Kallscheuer N."/>
            <person name="Luecker S."/>
            <person name="Lage O.M."/>
            <person name="Pohl T."/>
            <person name="Merkel B.J."/>
            <person name="Hornburger P."/>
            <person name="Mueller R.-W."/>
            <person name="Bruemmer F."/>
            <person name="Labrenz M."/>
            <person name="Spormann A.M."/>
            <person name="Op den Camp H."/>
            <person name="Overmann J."/>
            <person name="Amann R."/>
            <person name="Jetten M.S.M."/>
            <person name="Mascher T."/>
            <person name="Medema M.H."/>
            <person name="Devos D.P."/>
            <person name="Kaster A.-K."/>
            <person name="Ovreas L."/>
            <person name="Rohde M."/>
            <person name="Galperin M.Y."/>
            <person name="Jogler C."/>
        </authorList>
    </citation>
    <scope>NUCLEOTIDE SEQUENCE [LARGE SCALE GENOMIC DNA]</scope>
    <source>
        <strain evidence="5 6">Pr1d</strain>
    </source>
</reference>
<keyword evidence="2 5" id="KW-0378">Hydrolase</keyword>
<evidence type="ECO:0000256" key="3">
    <source>
        <dbReference type="ARBA" id="ARBA00023285"/>
    </source>
</evidence>
<accession>A0A5B9Q7X8</accession>
<evidence type="ECO:0000313" key="6">
    <source>
        <dbReference type="Proteomes" id="UP000323917"/>
    </source>
</evidence>